<dbReference type="Pfam" id="PF07714">
    <property type="entry name" value="PK_Tyr_Ser-Thr"/>
    <property type="match status" value="1"/>
</dbReference>
<evidence type="ECO:0000313" key="3">
    <source>
        <dbReference type="EnsemblPlants" id="PAC:32959649.CDS.1"/>
    </source>
</evidence>
<sequence length="82" mass="9453">MTVKGSFGYLDPEYFRRQQVTQKSDVYSFGIVLMEMLCAINPELPHELINLGEWTMKYKEAGKLDQIVDGKIRLQISPDTLN</sequence>
<dbReference type="Gramene" id="Pp3c11_6880V3.1">
    <property type="protein sequence ID" value="PAC:32959649.CDS.1"/>
    <property type="gene ID" value="Pp3c11_6880"/>
</dbReference>
<dbReference type="Proteomes" id="UP000006727">
    <property type="component" value="Chromosome 11"/>
</dbReference>
<dbReference type="InterPro" id="IPR000719">
    <property type="entry name" value="Prot_kinase_dom"/>
</dbReference>
<keyword evidence="4" id="KW-1185">Reference proteome</keyword>
<evidence type="ECO:0000313" key="2">
    <source>
        <dbReference type="EMBL" id="PNR44916.1"/>
    </source>
</evidence>
<evidence type="ECO:0000313" key="4">
    <source>
        <dbReference type="Proteomes" id="UP000006727"/>
    </source>
</evidence>
<dbReference type="AlphaFoldDB" id="A0A2K1JTT3"/>
<dbReference type="PANTHER" id="PTHR27003:SF88">
    <property type="entry name" value="RECEPTOR-LIKE PROTEIN KINASE THESEUS 1"/>
    <property type="match status" value="1"/>
</dbReference>
<dbReference type="SUPFAM" id="SSF56112">
    <property type="entry name" value="Protein kinase-like (PK-like)"/>
    <property type="match status" value="1"/>
</dbReference>
<dbReference type="OMA" id="LMEMLCA"/>
<dbReference type="GO" id="GO:0005524">
    <property type="term" value="F:ATP binding"/>
    <property type="evidence" value="ECO:0007669"/>
    <property type="project" value="InterPro"/>
</dbReference>
<accession>A0A2K1JTT3</accession>
<reference evidence="2 4" key="2">
    <citation type="journal article" date="2018" name="Plant J.">
        <title>The Physcomitrella patens chromosome-scale assembly reveals moss genome structure and evolution.</title>
        <authorList>
            <person name="Lang D."/>
            <person name="Ullrich K.K."/>
            <person name="Murat F."/>
            <person name="Fuchs J."/>
            <person name="Jenkins J."/>
            <person name="Haas F.B."/>
            <person name="Piednoel M."/>
            <person name="Gundlach H."/>
            <person name="Van Bel M."/>
            <person name="Meyberg R."/>
            <person name="Vives C."/>
            <person name="Morata J."/>
            <person name="Symeonidi A."/>
            <person name="Hiss M."/>
            <person name="Muchero W."/>
            <person name="Kamisugi Y."/>
            <person name="Saleh O."/>
            <person name="Blanc G."/>
            <person name="Decker E.L."/>
            <person name="van Gessel N."/>
            <person name="Grimwood J."/>
            <person name="Hayes R.D."/>
            <person name="Graham S.W."/>
            <person name="Gunter L.E."/>
            <person name="McDaniel S.F."/>
            <person name="Hoernstein S.N.W."/>
            <person name="Larsson A."/>
            <person name="Li F.W."/>
            <person name="Perroud P.F."/>
            <person name="Phillips J."/>
            <person name="Ranjan P."/>
            <person name="Rokshar D.S."/>
            <person name="Rothfels C.J."/>
            <person name="Schneider L."/>
            <person name="Shu S."/>
            <person name="Stevenson D.W."/>
            <person name="Thummler F."/>
            <person name="Tillich M."/>
            <person name="Villarreal Aguilar J.C."/>
            <person name="Widiez T."/>
            <person name="Wong G.K."/>
            <person name="Wymore A."/>
            <person name="Zhang Y."/>
            <person name="Zimmer A.D."/>
            <person name="Quatrano R.S."/>
            <person name="Mayer K.F.X."/>
            <person name="Goodstein D."/>
            <person name="Casacuberta J.M."/>
            <person name="Vandepoele K."/>
            <person name="Reski R."/>
            <person name="Cuming A.C."/>
            <person name="Tuskan G.A."/>
            <person name="Maumus F."/>
            <person name="Salse J."/>
            <person name="Schmutz J."/>
            <person name="Rensing S.A."/>
        </authorList>
    </citation>
    <scope>NUCLEOTIDE SEQUENCE [LARGE SCALE GENOMIC DNA]</scope>
    <source>
        <strain evidence="3 4">cv. Gransden 2004</strain>
    </source>
</reference>
<dbReference type="InterPro" id="IPR001245">
    <property type="entry name" value="Ser-Thr/Tyr_kinase_cat_dom"/>
</dbReference>
<dbReference type="GO" id="GO:0004714">
    <property type="term" value="F:transmembrane receptor protein tyrosine kinase activity"/>
    <property type="evidence" value="ECO:0007669"/>
    <property type="project" value="InterPro"/>
</dbReference>
<organism evidence="2">
    <name type="scientific">Physcomitrium patens</name>
    <name type="common">Spreading-leaved earth moss</name>
    <name type="synonym">Physcomitrella patens</name>
    <dbReference type="NCBI Taxonomy" id="3218"/>
    <lineage>
        <taxon>Eukaryota</taxon>
        <taxon>Viridiplantae</taxon>
        <taxon>Streptophyta</taxon>
        <taxon>Embryophyta</taxon>
        <taxon>Bryophyta</taxon>
        <taxon>Bryophytina</taxon>
        <taxon>Bryopsida</taxon>
        <taxon>Funariidae</taxon>
        <taxon>Funariales</taxon>
        <taxon>Funariaceae</taxon>
        <taxon>Physcomitrium</taxon>
    </lineage>
</organism>
<dbReference type="PANTHER" id="PTHR27003">
    <property type="entry name" value="OS07G0166700 PROTEIN"/>
    <property type="match status" value="1"/>
</dbReference>
<protein>
    <recommendedName>
        <fullName evidence="1">Protein kinase domain-containing protein</fullName>
    </recommendedName>
</protein>
<dbReference type="Gene3D" id="1.10.510.10">
    <property type="entry name" value="Transferase(Phosphotransferase) domain 1"/>
    <property type="match status" value="1"/>
</dbReference>
<feature type="domain" description="Protein kinase" evidence="1">
    <location>
        <begin position="1"/>
        <end position="82"/>
    </location>
</feature>
<dbReference type="PaxDb" id="3218-PP1S262_68V6.1"/>
<dbReference type="InterPro" id="IPR045272">
    <property type="entry name" value="ANXUR1/2-like"/>
</dbReference>
<dbReference type="Gramene" id="Pp3c11_6880V3.2">
    <property type="protein sequence ID" value="PAC:32959650.CDS.1"/>
    <property type="gene ID" value="Pp3c11_6880"/>
</dbReference>
<dbReference type="EMBL" id="ABEU02000011">
    <property type="protein sequence ID" value="PNR44916.1"/>
    <property type="molecule type" value="Genomic_DNA"/>
</dbReference>
<name>A0A2K1JTT3_PHYPA</name>
<dbReference type="InParanoid" id="A0A2K1JTT3"/>
<proteinExistence type="predicted"/>
<gene>
    <name evidence="2" type="ORF">PHYPA_014686</name>
</gene>
<evidence type="ECO:0000259" key="1">
    <source>
        <dbReference type="PROSITE" id="PS50011"/>
    </source>
</evidence>
<reference evidence="2 4" key="1">
    <citation type="journal article" date="2008" name="Science">
        <title>The Physcomitrella genome reveals evolutionary insights into the conquest of land by plants.</title>
        <authorList>
            <person name="Rensing S."/>
            <person name="Lang D."/>
            <person name="Zimmer A."/>
            <person name="Terry A."/>
            <person name="Salamov A."/>
            <person name="Shapiro H."/>
            <person name="Nishiyama T."/>
            <person name="Perroud P.-F."/>
            <person name="Lindquist E."/>
            <person name="Kamisugi Y."/>
            <person name="Tanahashi T."/>
            <person name="Sakakibara K."/>
            <person name="Fujita T."/>
            <person name="Oishi K."/>
            <person name="Shin-I T."/>
            <person name="Kuroki Y."/>
            <person name="Toyoda A."/>
            <person name="Suzuki Y."/>
            <person name="Hashimoto A."/>
            <person name="Yamaguchi K."/>
            <person name="Sugano A."/>
            <person name="Kohara Y."/>
            <person name="Fujiyama A."/>
            <person name="Anterola A."/>
            <person name="Aoki S."/>
            <person name="Ashton N."/>
            <person name="Barbazuk W.B."/>
            <person name="Barker E."/>
            <person name="Bennetzen J."/>
            <person name="Bezanilla M."/>
            <person name="Blankenship R."/>
            <person name="Cho S.H."/>
            <person name="Dutcher S."/>
            <person name="Estelle M."/>
            <person name="Fawcett J.A."/>
            <person name="Gundlach H."/>
            <person name="Hanada K."/>
            <person name="Heyl A."/>
            <person name="Hicks K.A."/>
            <person name="Hugh J."/>
            <person name="Lohr M."/>
            <person name="Mayer K."/>
            <person name="Melkozernov A."/>
            <person name="Murata T."/>
            <person name="Nelson D."/>
            <person name="Pils B."/>
            <person name="Prigge M."/>
            <person name="Reiss B."/>
            <person name="Renner T."/>
            <person name="Rombauts S."/>
            <person name="Rushton P."/>
            <person name="Sanderfoot A."/>
            <person name="Schween G."/>
            <person name="Shiu S.-H."/>
            <person name="Stueber K."/>
            <person name="Theodoulou F.L."/>
            <person name="Tu H."/>
            <person name="Van de Peer Y."/>
            <person name="Verrier P.J."/>
            <person name="Waters E."/>
            <person name="Wood A."/>
            <person name="Yang L."/>
            <person name="Cove D."/>
            <person name="Cuming A."/>
            <person name="Hasebe M."/>
            <person name="Lucas S."/>
            <person name="Mishler D.B."/>
            <person name="Reski R."/>
            <person name="Grigoriev I."/>
            <person name="Quatrano R.S."/>
            <person name="Boore J.L."/>
        </authorList>
    </citation>
    <scope>NUCLEOTIDE SEQUENCE [LARGE SCALE GENOMIC DNA]</scope>
    <source>
        <strain evidence="3 4">cv. Gransden 2004</strain>
    </source>
</reference>
<dbReference type="PROSITE" id="PS50011">
    <property type="entry name" value="PROTEIN_KINASE_DOM"/>
    <property type="match status" value="1"/>
</dbReference>
<dbReference type="EnsemblPlants" id="Pp3c11_6880V3.2">
    <property type="protein sequence ID" value="PAC:32959650.CDS.1"/>
    <property type="gene ID" value="Pp3c11_6880"/>
</dbReference>
<dbReference type="EnsemblPlants" id="Pp3c11_6880V3.1">
    <property type="protein sequence ID" value="PAC:32959649.CDS.1"/>
    <property type="gene ID" value="Pp3c11_6880"/>
</dbReference>
<reference evidence="3" key="3">
    <citation type="submission" date="2020-12" db="UniProtKB">
        <authorList>
            <consortium name="EnsemblPlants"/>
        </authorList>
    </citation>
    <scope>IDENTIFICATION</scope>
</reference>
<dbReference type="InterPro" id="IPR011009">
    <property type="entry name" value="Kinase-like_dom_sf"/>
</dbReference>